<comment type="similarity">
    <text evidence="2 5">Belongs to the Ap4A hydrolase family.</text>
</comment>
<dbReference type="EC" id="3.6.1.41" evidence="5"/>
<protein>
    <recommendedName>
        <fullName evidence="5">Bis(5'-nucleosyl)-tetraphosphatase, symmetrical</fullName>
        <ecNumber evidence="5">3.6.1.41</ecNumber>
    </recommendedName>
    <alternativeName>
        <fullName evidence="5">Ap4A hydrolase</fullName>
    </alternativeName>
    <alternativeName>
        <fullName evidence="5">Diadenosine 5',5'''-P1,P4-tetraphosphate pyrophosphohydrolase</fullName>
    </alternativeName>
    <alternativeName>
        <fullName evidence="5">Diadenosine tetraphosphatase</fullName>
    </alternativeName>
</protein>
<evidence type="ECO:0000256" key="4">
    <source>
        <dbReference type="ARBA" id="ARBA00049417"/>
    </source>
</evidence>
<name>A0A066RXT5_9GAMM</name>
<reference evidence="7 8" key="1">
    <citation type="submission" date="2014-04" db="EMBL/GenBank/DDBJ databases">
        <title>Draft genome sequence of Photobacterium halotolerans S2753: a solonamide, ngercheumicin and holomycin producer.</title>
        <authorList>
            <person name="Machado H.R."/>
            <person name="Gram L."/>
        </authorList>
    </citation>
    <scope>NUCLEOTIDE SEQUENCE [LARGE SCALE GENOMIC DNA]</scope>
    <source>
        <strain evidence="7 8">S2753</strain>
    </source>
</reference>
<dbReference type="PANTHER" id="PTHR40942">
    <property type="match status" value="1"/>
</dbReference>
<dbReference type="NCBIfam" id="NF001204">
    <property type="entry name" value="PRK00166.1"/>
    <property type="match status" value="1"/>
</dbReference>
<dbReference type="NCBIfam" id="TIGR00668">
    <property type="entry name" value="apaH"/>
    <property type="match status" value="1"/>
</dbReference>
<dbReference type="HAMAP" id="MF_00199">
    <property type="entry name" value="ApaH"/>
    <property type="match status" value="1"/>
</dbReference>
<feature type="domain" description="Calcineurin-like phosphoesterase" evidence="6">
    <location>
        <begin position="4"/>
        <end position="152"/>
    </location>
</feature>
<comment type="function">
    <text evidence="1 5">Hydrolyzes diadenosine 5',5'''-P1,P4-tetraphosphate to yield ADP.</text>
</comment>
<dbReference type="RefSeq" id="WP_036750165.1">
    <property type="nucleotide sequence ID" value="NZ_JAGSGC010000001.1"/>
</dbReference>
<dbReference type="Pfam" id="PF00149">
    <property type="entry name" value="Metallophos"/>
    <property type="match status" value="1"/>
</dbReference>
<evidence type="ECO:0000256" key="1">
    <source>
        <dbReference type="ARBA" id="ARBA00003413"/>
    </source>
</evidence>
<dbReference type="EMBL" id="JMIB01000008">
    <property type="protein sequence ID" value="KDM92517.1"/>
    <property type="molecule type" value="Genomic_DNA"/>
</dbReference>
<keyword evidence="3 5" id="KW-0378">Hydrolase</keyword>
<dbReference type="Gene3D" id="3.60.21.10">
    <property type="match status" value="1"/>
</dbReference>
<comment type="catalytic activity">
    <reaction evidence="4 5">
        <text>P(1),P(4)-bis(5'-adenosyl) tetraphosphate + H2O = 2 ADP + 2 H(+)</text>
        <dbReference type="Rhea" id="RHEA:24252"/>
        <dbReference type="ChEBI" id="CHEBI:15377"/>
        <dbReference type="ChEBI" id="CHEBI:15378"/>
        <dbReference type="ChEBI" id="CHEBI:58141"/>
        <dbReference type="ChEBI" id="CHEBI:456216"/>
        <dbReference type="EC" id="3.6.1.41"/>
    </reaction>
</comment>
<evidence type="ECO:0000256" key="3">
    <source>
        <dbReference type="ARBA" id="ARBA00022801"/>
    </source>
</evidence>
<accession>A0A066RXT5</accession>
<evidence type="ECO:0000256" key="2">
    <source>
        <dbReference type="ARBA" id="ARBA00005419"/>
    </source>
</evidence>
<organism evidence="7 8">
    <name type="scientific">Photobacterium galatheae</name>
    <dbReference type="NCBI Taxonomy" id="1654360"/>
    <lineage>
        <taxon>Bacteria</taxon>
        <taxon>Pseudomonadati</taxon>
        <taxon>Pseudomonadota</taxon>
        <taxon>Gammaproteobacteria</taxon>
        <taxon>Vibrionales</taxon>
        <taxon>Vibrionaceae</taxon>
        <taxon>Photobacterium</taxon>
    </lineage>
</organism>
<evidence type="ECO:0000313" key="7">
    <source>
        <dbReference type="EMBL" id="KDM92517.1"/>
    </source>
</evidence>
<dbReference type="PIRSF" id="PIRSF000903">
    <property type="entry name" value="B5n-ttraPtase_sm"/>
    <property type="match status" value="1"/>
</dbReference>
<dbReference type="GO" id="GO:0008803">
    <property type="term" value="F:bis(5'-nucleosyl)-tetraphosphatase (symmetrical) activity"/>
    <property type="evidence" value="ECO:0007669"/>
    <property type="project" value="UniProtKB-UniRule"/>
</dbReference>
<evidence type="ECO:0000259" key="6">
    <source>
        <dbReference type="Pfam" id="PF00149"/>
    </source>
</evidence>
<dbReference type="InterPro" id="IPR004843">
    <property type="entry name" value="Calcineurin-like_PHP"/>
</dbReference>
<evidence type="ECO:0000256" key="5">
    <source>
        <dbReference type="HAMAP-Rule" id="MF_00199"/>
    </source>
</evidence>
<dbReference type="OrthoDB" id="9807890at2"/>
<evidence type="ECO:0000313" key="8">
    <source>
        <dbReference type="Proteomes" id="UP000027192"/>
    </source>
</evidence>
<dbReference type="CDD" id="cd07422">
    <property type="entry name" value="MPP_ApaH"/>
    <property type="match status" value="1"/>
</dbReference>
<dbReference type="SUPFAM" id="SSF56300">
    <property type="entry name" value="Metallo-dependent phosphatases"/>
    <property type="match status" value="1"/>
</dbReference>
<dbReference type="Proteomes" id="UP000027192">
    <property type="component" value="Unassembled WGS sequence"/>
</dbReference>
<dbReference type="InterPro" id="IPR029052">
    <property type="entry name" value="Metallo-depent_PP-like"/>
</dbReference>
<gene>
    <name evidence="5" type="primary">apaH</name>
    <name evidence="7" type="ORF">EA58_06130</name>
</gene>
<dbReference type="STRING" id="1654360.EA58_06130"/>
<dbReference type="AlphaFoldDB" id="A0A066RXT5"/>
<dbReference type="InterPro" id="IPR004617">
    <property type="entry name" value="ApaH"/>
</dbReference>
<keyword evidence="8" id="KW-1185">Reference proteome</keyword>
<proteinExistence type="inferred from homology"/>
<sequence>MATYLVGDIQGCYRELCALLTQVGFSEKEDELWLAGDLVARGPDSLSTLRLVKSLGNSATTVLGNHDLHLLAIARGIGKAKPKDRIDPILTASDSEALLDWLSHQPLFAEHAVHPIVMAHAGIPPQWQLEDARRCAREVETMLQSEQQQWLLTHMYGNEPDLWDPQLSGLDRMRYSINALTRMRFLRPDGRLEMHCKLPPGEPGTEQFISWFDFPRAQPLGKTVIFGHWASLMGHWDDHAIGLDTGCVWGNQLTMLRWDDQQQFQQNRLDP</sequence>
<dbReference type="PANTHER" id="PTHR40942:SF4">
    <property type="entry name" value="CYTOCHROME C5"/>
    <property type="match status" value="1"/>
</dbReference>
<comment type="caution">
    <text evidence="7">The sequence shown here is derived from an EMBL/GenBank/DDBJ whole genome shotgun (WGS) entry which is preliminary data.</text>
</comment>